<gene>
    <name evidence="2" type="ORF">CORT_0D05000</name>
</gene>
<feature type="region of interest" description="Disordered" evidence="1">
    <location>
        <begin position="165"/>
        <end position="274"/>
    </location>
</feature>
<sequence>MGLVSIWATEETGGEKPSGAKLETPKGGKLGNKWSKPITSTSKLESQWASNSSDTKEESNTHSKKGRGDRSSYKHDNDTPRFNKTSDRAHGLKSYQDKDHRRRHQKGQRTDNSLHGKHIDHETFQAPVANAIDDSDEETVVSDKLYAKGPMTKAAQSLAARITIEPKRSETDADDTTAWKEVSDDDEVKEKEAGRLKKPTQGKSLATRLDNLSFKEAKHKTTDAGSSRTKERRGMKKDVHKQPSDRLAKGNKTTKPGAEKVNPIDEQAAKEREEKEKVELLKMIEEFESKKIDWASFEE</sequence>
<accession>H8X692</accession>
<name>H8X692_CANO9</name>
<protein>
    <submittedName>
        <fullName evidence="2">Fgr50 protein</fullName>
    </submittedName>
</protein>
<dbReference type="KEGG" id="cot:CORT_0D05000"/>
<dbReference type="HOGENOM" id="CLU_930654_0_0_1"/>
<dbReference type="RefSeq" id="XP_003869475.1">
    <property type="nucleotide sequence ID" value="XM_003869426.1"/>
</dbReference>
<feature type="compositionally biased region" description="Basic and acidic residues" evidence="1">
    <location>
        <begin position="54"/>
        <end position="99"/>
    </location>
</feature>
<dbReference type="AlphaFoldDB" id="H8X692"/>
<feature type="compositionally biased region" description="Basic and acidic residues" evidence="1">
    <location>
        <begin position="108"/>
        <end position="123"/>
    </location>
</feature>
<dbReference type="Proteomes" id="UP000005018">
    <property type="component" value="Chromosome 4"/>
</dbReference>
<organism evidence="2 3">
    <name type="scientific">Candida orthopsilosis (strain 90-125)</name>
    <name type="common">Yeast</name>
    <dbReference type="NCBI Taxonomy" id="1136231"/>
    <lineage>
        <taxon>Eukaryota</taxon>
        <taxon>Fungi</taxon>
        <taxon>Dikarya</taxon>
        <taxon>Ascomycota</taxon>
        <taxon>Saccharomycotina</taxon>
        <taxon>Pichiomycetes</taxon>
        <taxon>Debaryomycetaceae</taxon>
        <taxon>Candida/Lodderomyces clade</taxon>
        <taxon>Candida</taxon>
    </lineage>
</organism>
<dbReference type="GeneID" id="14540440"/>
<dbReference type="OrthoDB" id="4025352at2759"/>
<feature type="compositionally biased region" description="Polar residues" evidence="1">
    <location>
        <begin position="37"/>
        <end position="53"/>
    </location>
</feature>
<keyword evidence="3" id="KW-1185">Reference proteome</keyword>
<dbReference type="EMBL" id="HE681722">
    <property type="protein sequence ID" value="CCG23340.1"/>
    <property type="molecule type" value="Genomic_DNA"/>
</dbReference>
<feature type="compositionally biased region" description="Basic and acidic residues" evidence="1">
    <location>
        <begin position="165"/>
        <end position="195"/>
    </location>
</feature>
<evidence type="ECO:0000313" key="3">
    <source>
        <dbReference type="Proteomes" id="UP000005018"/>
    </source>
</evidence>
<proteinExistence type="predicted"/>
<reference evidence="2 3" key="1">
    <citation type="journal article" date="2012" name="PLoS ONE">
        <title>Sequence and analysis of the genome of the pathogenic yeast Candida orthopsilosis.</title>
        <authorList>
            <person name="Riccombeni A."/>
            <person name="Vidanes G."/>
            <person name="Proux-Wera E."/>
            <person name="Wolfe K.H."/>
            <person name="Butler G."/>
        </authorList>
    </citation>
    <scope>NUCLEOTIDE SEQUENCE [LARGE SCALE GENOMIC DNA]</scope>
    <source>
        <strain evidence="2 3">Co 90-125</strain>
    </source>
</reference>
<evidence type="ECO:0000256" key="1">
    <source>
        <dbReference type="SAM" id="MobiDB-lite"/>
    </source>
</evidence>
<evidence type="ECO:0000313" key="2">
    <source>
        <dbReference type="EMBL" id="CCG23340.1"/>
    </source>
</evidence>
<feature type="region of interest" description="Disordered" evidence="1">
    <location>
        <begin position="1"/>
        <end position="123"/>
    </location>
</feature>
<feature type="compositionally biased region" description="Basic and acidic residues" evidence="1">
    <location>
        <begin position="213"/>
        <end position="222"/>
    </location>
</feature>
<feature type="compositionally biased region" description="Basic and acidic residues" evidence="1">
    <location>
        <begin position="236"/>
        <end position="248"/>
    </location>
</feature>